<evidence type="ECO:0000313" key="11">
    <source>
        <dbReference type="EMBL" id="MEU8137596.1"/>
    </source>
</evidence>
<reference evidence="11 12" key="1">
    <citation type="submission" date="2024-06" db="EMBL/GenBank/DDBJ databases">
        <title>The Natural Products Discovery Center: Release of the First 8490 Sequenced Strains for Exploring Actinobacteria Biosynthetic Diversity.</title>
        <authorList>
            <person name="Kalkreuter E."/>
            <person name="Kautsar S.A."/>
            <person name="Yang D."/>
            <person name="Bader C.D."/>
            <person name="Teijaro C.N."/>
            <person name="Fluegel L."/>
            <person name="Davis C.M."/>
            <person name="Simpson J.R."/>
            <person name="Lauterbach L."/>
            <person name="Steele A.D."/>
            <person name="Gui C."/>
            <person name="Meng S."/>
            <person name="Li G."/>
            <person name="Viehrig K."/>
            <person name="Ye F."/>
            <person name="Su P."/>
            <person name="Kiefer A.F."/>
            <person name="Nichols A."/>
            <person name="Cepeda A.J."/>
            <person name="Yan W."/>
            <person name="Fan B."/>
            <person name="Jiang Y."/>
            <person name="Adhikari A."/>
            <person name="Zheng C.-J."/>
            <person name="Schuster L."/>
            <person name="Cowan T.M."/>
            <person name="Smanski M.J."/>
            <person name="Chevrette M.G."/>
            <person name="De Carvalho L.P.S."/>
            <person name="Shen B."/>
        </authorList>
    </citation>
    <scope>NUCLEOTIDE SEQUENCE [LARGE SCALE GENOMIC DNA]</scope>
    <source>
        <strain evidence="11 12">NPDC048946</strain>
    </source>
</reference>
<dbReference type="InterPro" id="IPR003838">
    <property type="entry name" value="ABC3_permease_C"/>
</dbReference>
<feature type="transmembrane region" description="Helical" evidence="8">
    <location>
        <begin position="293"/>
        <end position="318"/>
    </location>
</feature>
<comment type="caution">
    <text evidence="11">The sequence shown here is derived from an EMBL/GenBank/DDBJ whole genome shotgun (WGS) entry which is preliminary data.</text>
</comment>
<name>A0ABV3DPB7_9ACTN</name>
<feature type="transmembrane region" description="Helical" evidence="8">
    <location>
        <begin position="339"/>
        <end position="365"/>
    </location>
</feature>
<keyword evidence="5 8" id="KW-0472">Membrane</keyword>
<dbReference type="Proteomes" id="UP001551482">
    <property type="component" value="Unassembled WGS sequence"/>
</dbReference>
<evidence type="ECO:0000256" key="8">
    <source>
        <dbReference type="SAM" id="Phobius"/>
    </source>
</evidence>
<dbReference type="PANTHER" id="PTHR30572:SF4">
    <property type="entry name" value="ABC TRANSPORTER PERMEASE YTRF"/>
    <property type="match status" value="1"/>
</dbReference>
<comment type="similarity">
    <text evidence="6">Belongs to the ABC-4 integral membrane protein family.</text>
</comment>
<feature type="domain" description="ABC3 transporter permease C-terminal" evidence="9">
    <location>
        <begin position="297"/>
        <end position="409"/>
    </location>
</feature>
<feature type="domain" description="MacB-like periplasmic core" evidence="10">
    <location>
        <begin position="50"/>
        <end position="255"/>
    </location>
</feature>
<evidence type="ECO:0000313" key="12">
    <source>
        <dbReference type="Proteomes" id="UP001551482"/>
    </source>
</evidence>
<comment type="subcellular location">
    <subcellularLocation>
        <location evidence="1">Cell membrane</location>
        <topology evidence="1">Multi-pass membrane protein</topology>
    </subcellularLocation>
</comment>
<gene>
    <name evidence="11" type="ORF">AB0C36_29295</name>
</gene>
<dbReference type="Pfam" id="PF02687">
    <property type="entry name" value="FtsX"/>
    <property type="match status" value="1"/>
</dbReference>
<dbReference type="InterPro" id="IPR025857">
    <property type="entry name" value="MacB_PCD"/>
</dbReference>
<sequence>MNLRTKPRPTPPPPTATTAREKLPTPARLRPRDVIAVGLSGLRGRKLRAVLSALGIAIGVAAMVAVVGIGTSSEARLNEQIAKLGTNLLTVGPGTSFTGDQSPLPSDADAMVERIGPVESATATGKTRGTVRRNDRIGEGITGGIEVQAARLDLLDTIGAKLRAGRFLDPATERYPTVVLGSKAAERLGIDAPGGQVWLGGQWFTVIGLLEPVPLAPELDTSALVGWHAATEYLGFDGSPTTVYTRTAESAVESVRDVLAPTVNPKNPNEVKVSRPSDALAAQLAAKDTFNALLLGLGAVALLVGGVGVANTMVIAVLERRQEIGLRRALGAHRGQIRTQFLTEAVTLAGLGGVAGALLGGAATYGYAAVKDWPFEIPLIALAGAVAASAAVGAIAGLYPASRAARLTPTEALATS</sequence>
<evidence type="ECO:0000256" key="1">
    <source>
        <dbReference type="ARBA" id="ARBA00004651"/>
    </source>
</evidence>
<dbReference type="RefSeq" id="WP_358359716.1">
    <property type="nucleotide sequence ID" value="NZ_JBEZFP010000093.1"/>
</dbReference>
<evidence type="ECO:0000259" key="9">
    <source>
        <dbReference type="Pfam" id="PF02687"/>
    </source>
</evidence>
<keyword evidence="4 8" id="KW-1133">Transmembrane helix</keyword>
<keyword evidence="3 8" id="KW-0812">Transmembrane</keyword>
<dbReference type="PANTHER" id="PTHR30572">
    <property type="entry name" value="MEMBRANE COMPONENT OF TRANSPORTER-RELATED"/>
    <property type="match status" value="1"/>
</dbReference>
<dbReference type="InterPro" id="IPR050250">
    <property type="entry name" value="Macrolide_Exporter_MacB"/>
</dbReference>
<feature type="transmembrane region" description="Helical" evidence="8">
    <location>
        <begin position="377"/>
        <end position="399"/>
    </location>
</feature>
<dbReference type="Pfam" id="PF12704">
    <property type="entry name" value="MacB_PCD"/>
    <property type="match status" value="1"/>
</dbReference>
<evidence type="ECO:0000256" key="4">
    <source>
        <dbReference type="ARBA" id="ARBA00022989"/>
    </source>
</evidence>
<evidence type="ECO:0000259" key="10">
    <source>
        <dbReference type="Pfam" id="PF12704"/>
    </source>
</evidence>
<keyword evidence="2" id="KW-1003">Cell membrane</keyword>
<proteinExistence type="inferred from homology"/>
<evidence type="ECO:0000256" key="3">
    <source>
        <dbReference type="ARBA" id="ARBA00022692"/>
    </source>
</evidence>
<organism evidence="11 12">
    <name type="scientific">Streptodolium elevatio</name>
    <dbReference type="NCBI Taxonomy" id="3157996"/>
    <lineage>
        <taxon>Bacteria</taxon>
        <taxon>Bacillati</taxon>
        <taxon>Actinomycetota</taxon>
        <taxon>Actinomycetes</taxon>
        <taxon>Kitasatosporales</taxon>
        <taxon>Streptomycetaceae</taxon>
        <taxon>Streptodolium</taxon>
    </lineage>
</organism>
<evidence type="ECO:0000256" key="6">
    <source>
        <dbReference type="ARBA" id="ARBA00038076"/>
    </source>
</evidence>
<protein>
    <submittedName>
        <fullName evidence="11">ABC transporter permease</fullName>
    </submittedName>
</protein>
<evidence type="ECO:0000256" key="7">
    <source>
        <dbReference type="SAM" id="MobiDB-lite"/>
    </source>
</evidence>
<feature type="region of interest" description="Disordered" evidence="7">
    <location>
        <begin position="1"/>
        <end position="25"/>
    </location>
</feature>
<accession>A0ABV3DPB7</accession>
<keyword evidence="12" id="KW-1185">Reference proteome</keyword>
<dbReference type="EMBL" id="JBEZFP010000093">
    <property type="protein sequence ID" value="MEU8137596.1"/>
    <property type="molecule type" value="Genomic_DNA"/>
</dbReference>
<feature type="transmembrane region" description="Helical" evidence="8">
    <location>
        <begin position="49"/>
        <end position="70"/>
    </location>
</feature>
<evidence type="ECO:0000256" key="2">
    <source>
        <dbReference type="ARBA" id="ARBA00022475"/>
    </source>
</evidence>
<evidence type="ECO:0000256" key="5">
    <source>
        <dbReference type="ARBA" id="ARBA00023136"/>
    </source>
</evidence>